<evidence type="ECO:0000313" key="1">
    <source>
        <dbReference type="EMBL" id="KAJ7566399.1"/>
    </source>
</evidence>
<dbReference type="EMBL" id="CM055093">
    <property type="protein sequence ID" value="KAJ7566399.1"/>
    <property type="molecule type" value="Genomic_DNA"/>
</dbReference>
<protein>
    <submittedName>
        <fullName evidence="1">Uncharacterized protein</fullName>
    </submittedName>
</protein>
<comment type="caution">
    <text evidence="1">The sequence shown here is derived from an EMBL/GenBank/DDBJ whole genome shotgun (WGS) entry which is preliminary data.</text>
</comment>
<gene>
    <name evidence="1" type="ORF">O6H91_02G100800</name>
</gene>
<dbReference type="Proteomes" id="UP001162992">
    <property type="component" value="Chromosome 2"/>
</dbReference>
<reference evidence="2" key="1">
    <citation type="journal article" date="2024" name="Proc. Natl. Acad. Sci. U.S.A.">
        <title>Extraordinary preservation of gene collinearity over three hundred million years revealed in homosporous lycophytes.</title>
        <authorList>
            <person name="Li C."/>
            <person name="Wickell D."/>
            <person name="Kuo L.Y."/>
            <person name="Chen X."/>
            <person name="Nie B."/>
            <person name="Liao X."/>
            <person name="Peng D."/>
            <person name="Ji J."/>
            <person name="Jenkins J."/>
            <person name="Williams M."/>
            <person name="Shu S."/>
            <person name="Plott C."/>
            <person name="Barry K."/>
            <person name="Rajasekar S."/>
            <person name="Grimwood J."/>
            <person name="Han X."/>
            <person name="Sun S."/>
            <person name="Hou Z."/>
            <person name="He W."/>
            <person name="Dai G."/>
            <person name="Sun C."/>
            <person name="Schmutz J."/>
            <person name="Leebens-Mack J.H."/>
            <person name="Li F.W."/>
            <person name="Wang L."/>
        </authorList>
    </citation>
    <scope>NUCLEOTIDE SEQUENCE [LARGE SCALE GENOMIC DNA]</scope>
    <source>
        <strain evidence="2">cv. PW_Plant_1</strain>
    </source>
</reference>
<sequence>MVSSFAGFGLINFQLLLVSSETVRFRDYSKPLDKHTRVHPSSWQEEQSPAHVPQSTEHDIRPAALISGRNQPYRPSLRPSLETIDEQESQICHSATRKVRCLPFRLRKVRGRNCKGNIDWLFSRTRLC</sequence>
<proteinExistence type="predicted"/>
<keyword evidence="2" id="KW-1185">Reference proteome</keyword>
<name>A0ACC2EIG0_DIPCM</name>
<organism evidence="1 2">
    <name type="scientific">Diphasiastrum complanatum</name>
    <name type="common">Issler's clubmoss</name>
    <name type="synonym">Lycopodium complanatum</name>
    <dbReference type="NCBI Taxonomy" id="34168"/>
    <lineage>
        <taxon>Eukaryota</taxon>
        <taxon>Viridiplantae</taxon>
        <taxon>Streptophyta</taxon>
        <taxon>Embryophyta</taxon>
        <taxon>Tracheophyta</taxon>
        <taxon>Lycopodiopsida</taxon>
        <taxon>Lycopodiales</taxon>
        <taxon>Lycopodiaceae</taxon>
        <taxon>Lycopodioideae</taxon>
        <taxon>Diphasiastrum</taxon>
    </lineage>
</organism>
<accession>A0ACC2EIG0</accession>
<evidence type="ECO:0000313" key="2">
    <source>
        <dbReference type="Proteomes" id="UP001162992"/>
    </source>
</evidence>